<dbReference type="Pfam" id="PF10973">
    <property type="entry name" value="DUF2799"/>
    <property type="match status" value="1"/>
</dbReference>
<dbReference type="Proteomes" id="UP001221208">
    <property type="component" value="Unassembled WGS sequence"/>
</dbReference>
<sequence length="207" mass="23371">MRPLHLSLLLAGALALSGCASLSKDQCLSGDWQQIGFNDGTQGLPSEQLQQHAQACAEYGVQVNFDSYHLGRSRGMLTYCQAENGFHQGRAGKRQNAAACPPNLQADFMAEYHRGYEIYGMESEIANLRARLSSNDSAIRSNNRRINDIRNALDRSDLGADIRKNLLNEFNRLVNDNNSLSRDNDYLRRDADRRDELLHLRLRDFGR</sequence>
<feature type="chain" id="PRO_5045486083" evidence="1">
    <location>
        <begin position="21"/>
        <end position="207"/>
    </location>
</feature>
<evidence type="ECO:0000313" key="2">
    <source>
        <dbReference type="EMBL" id="MDC8756114.1"/>
    </source>
</evidence>
<keyword evidence="1" id="KW-0732">Signal</keyword>
<name>A0ABT5JTQ5_9BURK</name>
<dbReference type="InterPro" id="IPR021242">
    <property type="entry name" value="DUF2799"/>
</dbReference>
<evidence type="ECO:0000313" key="3">
    <source>
        <dbReference type="Proteomes" id="UP001221208"/>
    </source>
</evidence>
<evidence type="ECO:0000256" key="1">
    <source>
        <dbReference type="SAM" id="SignalP"/>
    </source>
</evidence>
<comment type="caution">
    <text evidence="2">The sequence shown here is derived from an EMBL/GenBank/DDBJ whole genome shotgun (WGS) entry which is preliminary data.</text>
</comment>
<keyword evidence="3" id="KW-1185">Reference proteome</keyword>
<organism evidence="2 3">
    <name type="scientific">Janthinobacterium fluminis</name>
    <dbReference type="NCBI Taxonomy" id="2987524"/>
    <lineage>
        <taxon>Bacteria</taxon>
        <taxon>Pseudomonadati</taxon>
        <taxon>Pseudomonadota</taxon>
        <taxon>Betaproteobacteria</taxon>
        <taxon>Burkholderiales</taxon>
        <taxon>Oxalobacteraceae</taxon>
        <taxon>Janthinobacterium</taxon>
    </lineage>
</organism>
<accession>A0ABT5JTQ5</accession>
<protein>
    <submittedName>
        <fullName evidence="2">DUF2799 domain-containing protein</fullName>
    </submittedName>
</protein>
<dbReference type="EMBL" id="JAQQXR010000001">
    <property type="protein sequence ID" value="MDC8756114.1"/>
    <property type="molecule type" value="Genomic_DNA"/>
</dbReference>
<feature type="signal peptide" evidence="1">
    <location>
        <begin position="1"/>
        <end position="20"/>
    </location>
</feature>
<gene>
    <name evidence="2" type="ORF">OIK44_00765</name>
</gene>
<reference evidence="2 3" key="1">
    <citation type="submission" date="2022-10" db="EMBL/GenBank/DDBJ databases">
        <title>Janthinobacterium sp. hw3 Genome sequencing.</title>
        <authorList>
            <person name="Park S."/>
        </authorList>
    </citation>
    <scope>NUCLEOTIDE SEQUENCE [LARGE SCALE GENOMIC DNA]</scope>
    <source>
        <strain evidence="3">hw3</strain>
    </source>
</reference>
<dbReference type="RefSeq" id="WP_273668742.1">
    <property type="nucleotide sequence ID" value="NZ_JAQQXR010000001.1"/>
</dbReference>
<dbReference type="PROSITE" id="PS51257">
    <property type="entry name" value="PROKAR_LIPOPROTEIN"/>
    <property type="match status" value="1"/>
</dbReference>
<proteinExistence type="predicted"/>